<keyword evidence="3" id="KW-1003">Cell membrane</keyword>
<comment type="caution">
    <text evidence="11">The sequence shown here is derived from an EMBL/GenBank/DDBJ whole genome shotgun (WGS) entry which is preliminary data.</text>
</comment>
<feature type="domain" description="Mechanosensitive ion channel transmembrane helices 2/3" evidence="10">
    <location>
        <begin position="139"/>
        <end position="178"/>
    </location>
</feature>
<dbReference type="OrthoDB" id="9775207at2"/>
<feature type="transmembrane region" description="Helical" evidence="7">
    <location>
        <begin position="131"/>
        <end position="151"/>
    </location>
</feature>
<dbReference type="Gene3D" id="1.10.287.1260">
    <property type="match status" value="1"/>
</dbReference>
<dbReference type="PANTHER" id="PTHR43634:SF2">
    <property type="entry name" value="LOW CONDUCTANCE MECHANOSENSITIVE CHANNEL YNAI"/>
    <property type="match status" value="1"/>
</dbReference>
<gene>
    <name evidence="11" type="ORF">Lspi_2577</name>
</gene>
<keyword evidence="12" id="KW-1185">Reference proteome</keyword>
<dbReference type="GO" id="GO:0008381">
    <property type="term" value="F:mechanosensitive monoatomic ion channel activity"/>
    <property type="evidence" value="ECO:0007669"/>
    <property type="project" value="UniProtKB-ARBA"/>
</dbReference>
<dbReference type="InterPro" id="IPR006686">
    <property type="entry name" value="MscS_channel_CS"/>
</dbReference>
<dbReference type="Pfam" id="PF00924">
    <property type="entry name" value="MS_channel_2nd"/>
    <property type="match status" value="1"/>
</dbReference>
<comment type="subcellular location">
    <subcellularLocation>
        <location evidence="1">Cell membrane</location>
        <topology evidence="1">Multi-pass membrane protein</topology>
    </subcellularLocation>
</comment>
<dbReference type="EMBL" id="LNYX01000031">
    <property type="protein sequence ID" value="KTD61947.1"/>
    <property type="molecule type" value="Genomic_DNA"/>
</dbReference>
<dbReference type="AlphaFoldDB" id="A0A0W0YYN0"/>
<sequence length="362" mass="40813">MTGVYQLFQQHVWVFHLSGLLLITALIHALGSRVLNRLTIKAEKTRIIYDEALLKAIKTPGAILIWLLGIFSAAGIPLSIYPNATALRYLSQGKKLGIAFAISWAAIRFIRNLETLYIRSCVENSKEVDKTMIHAVSQLATIVVAVISILITLQCFGLPISGLLAFGGIGGAAVAFASRDLLANFFGGLVIYMDRPFKVGDWIRSPDKQIEGTVEYIGWRVTRIRTFDKRPLYVPNGLFLTISVENASRMLNRRIKTNIAIRYQDADKMDAITNQVRHMLQEHPEIDTRQTLIVNFVEFGPSSLNFMVYTFTKTTNWVHFQAVQHDVFMKILRIIAANEAECAFPTQTLHLQNEQIRQMTDA</sequence>
<dbReference type="Pfam" id="PF21082">
    <property type="entry name" value="MS_channel_3rd"/>
    <property type="match status" value="1"/>
</dbReference>
<dbReference type="InterPro" id="IPR049142">
    <property type="entry name" value="MS_channel_1st"/>
</dbReference>
<dbReference type="InterPro" id="IPR011014">
    <property type="entry name" value="MscS_channel_TM-2"/>
</dbReference>
<evidence type="ECO:0000256" key="3">
    <source>
        <dbReference type="ARBA" id="ARBA00022475"/>
    </source>
</evidence>
<evidence type="ECO:0000313" key="11">
    <source>
        <dbReference type="EMBL" id="KTD61947.1"/>
    </source>
</evidence>
<evidence type="ECO:0000259" key="8">
    <source>
        <dbReference type="Pfam" id="PF00924"/>
    </source>
</evidence>
<organism evidence="11 12">
    <name type="scientific">Legionella spiritensis</name>
    <dbReference type="NCBI Taxonomy" id="452"/>
    <lineage>
        <taxon>Bacteria</taxon>
        <taxon>Pseudomonadati</taxon>
        <taxon>Pseudomonadota</taxon>
        <taxon>Gammaproteobacteria</taxon>
        <taxon>Legionellales</taxon>
        <taxon>Legionellaceae</taxon>
        <taxon>Legionella</taxon>
    </lineage>
</organism>
<dbReference type="InterPro" id="IPR049278">
    <property type="entry name" value="MS_channel_C"/>
</dbReference>
<feature type="transmembrane region" description="Helical" evidence="7">
    <location>
        <begin position="12"/>
        <end position="31"/>
    </location>
</feature>
<dbReference type="InterPro" id="IPR006685">
    <property type="entry name" value="MscS_channel_2nd"/>
</dbReference>
<proteinExistence type="inferred from homology"/>
<feature type="transmembrane region" description="Helical" evidence="7">
    <location>
        <begin position="63"/>
        <end position="81"/>
    </location>
</feature>
<evidence type="ECO:0000256" key="6">
    <source>
        <dbReference type="ARBA" id="ARBA00023136"/>
    </source>
</evidence>
<keyword evidence="6 7" id="KW-0472">Membrane</keyword>
<dbReference type="InterPro" id="IPR023408">
    <property type="entry name" value="MscS_beta-dom_sf"/>
</dbReference>
<dbReference type="GO" id="GO:0005886">
    <property type="term" value="C:plasma membrane"/>
    <property type="evidence" value="ECO:0007669"/>
    <property type="project" value="UniProtKB-SubCell"/>
</dbReference>
<feature type="domain" description="Mechanosensitive ion channel MscS C-terminal" evidence="9">
    <location>
        <begin position="256"/>
        <end position="340"/>
    </location>
</feature>
<evidence type="ECO:0000256" key="4">
    <source>
        <dbReference type="ARBA" id="ARBA00022692"/>
    </source>
</evidence>
<dbReference type="PATRIC" id="fig|452.5.peg.2848"/>
<evidence type="ECO:0000256" key="5">
    <source>
        <dbReference type="ARBA" id="ARBA00022989"/>
    </source>
</evidence>
<evidence type="ECO:0000259" key="9">
    <source>
        <dbReference type="Pfam" id="PF21082"/>
    </source>
</evidence>
<dbReference type="Gene3D" id="3.30.70.100">
    <property type="match status" value="1"/>
</dbReference>
<accession>A0A0W0YYN0</accession>
<evidence type="ECO:0000256" key="2">
    <source>
        <dbReference type="ARBA" id="ARBA00008017"/>
    </source>
</evidence>
<dbReference type="InterPro" id="IPR011066">
    <property type="entry name" value="MscS_channel_C_sf"/>
</dbReference>
<dbReference type="PANTHER" id="PTHR43634">
    <property type="entry name" value="OW CONDUCTANCE MECHANOSENSITIVE CHANNEL"/>
    <property type="match status" value="1"/>
</dbReference>
<dbReference type="SUPFAM" id="SSF82689">
    <property type="entry name" value="Mechanosensitive channel protein MscS (YggB), C-terminal domain"/>
    <property type="match status" value="1"/>
</dbReference>
<comment type="similarity">
    <text evidence="2">Belongs to the MscS (TC 1.A.23) family.</text>
</comment>
<keyword evidence="5 7" id="KW-1133">Transmembrane helix</keyword>
<dbReference type="Gene3D" id="2.30.30.60">
    <property type="match status" value="1"/>
</dbReference>
<dbReference type="InterPro" id="IPR045042">
    <property type="entry name" value="YnaI-like"/>
</dbReference>
<dbReference type="PROSITE" id="PS01246">
    <property type="entry name" value="UPF0003"/>
    <property type="match status" value="1"/>
</dbReference>
<dbReference type="STRING" id="452.Lspi_2577"/>
<feature type="transmembrane region" description="Helical" evidence="7">
    <location>
        <begin position="157"/>
        <end position="177"/>
    </location>
</feature>
<keyword evidence="4 7" id="KW-0812">Transmembrane</keyword>
<feature type="domain" description="Mechanosensitive ion channel MscS" evidence="8">
    <location>
        <begin position="180"/>
        <end position="249"/>
    </location>
</feature>
<dbReference type="InterPro" id="IPR010920">
    <property type="entry name" value="LSM_dom_sf"/>
</dbReference>
<dbReference type="SUPFAM" id="SSF50182">
    <property type="entry name" value="Sm-like ribonucleoproteins"/>
    <property type="match status" value="1"/>
</dbReference>
<dbReference type="SUPFAM" id="SSF82861">
    <property type="entry name" value="Mechanosensitive channel protein MscS (YggB), transmembrane region"/>
    <property type="match status" value="1"/>
</dbReference>
<evidence type="ECO:0000256" key="1">
    <source>
        <dbReference type="ARBA" id="ARBA00004651"/>
    </source>
</evidence>
<evidence type="ECO:0000259" key="10">
    <source>
        <dbReference type="Pfam" id="PF21088"/>
    </source>
</evidence>
<dbReference type="RefSeq" id="WP_058484456.1">
    <property type="nucleotide sequence ID" value="NZ_CAAAII010000006.1"/>
</dbReference>
<name>A0A0W0YYN0_LEGSP</name>
<feature type="transmembrane region" description="Helical" evidence="7">
    <location>
        <begin position="93"/>
        <end position="110"/>
    </location>
</feature>
<protein>
    <submittedName>
        <fullName evidence="11">Small-conductance mechanosensitive channel</fullName>
    </submittedName>
</protein>
<evidence type="ECO:0000313" key="12">
    <source>
        <dbReference type="Proteomes" id="UP000054877"/>
    </source>
</evidence>
<evidence type="ECO:0000256" key="7">
    <source>
        <dbReference type="SAM" id="Phobius"/>
    </source>
</evidence>
<reference evidence="11 12" key="1">
    <citation type="submission" date="2015-11" db="EMBL/GenBank/DDBJ databases">
        <title>Genomic analysis of 38 Legionella species identifies large and diverse effector repertoires.</title>
        <authorList>
            <person name="Burstein D."/>
            <person name="Amaro F."/>
            <person name="Zusman T."/>
            <person name="Lifshitz Z."/>
            <person name="Cohen O."/>
            <person name="Gilbert J.A."/>
            <person name="Pupko T."/>
            <person name="Shuman H.A."/>
            <person name="Segal G."/>
        </authorList>
    </citation>
    <scope>NUCLEOTIDE SEQUENCE [LARGE SCALE GENOMIC DNA]</scope>
    <source>
        <strain evidence="11 12">Mt.St.Helens-9</strain>
    </source>
</reference>
<dbReference type="Pfam" id="PF21088">
    <property type="entry name" value="MS_channel_1st"/>
    <property type="match status" value="1"/>
</dbReference>
<dbReference type="Proteomes" id="UP000054877">
    <property type="component" value="Unassembled WGS sequence"/>
</dbReference>